<accession>A0A6P8BGH2</accession>
<gene>
    <name evidence="2" type="ORF">PgNI_00551</name>
</gene>
<dbReference type="RefSeq" id="XP_030986388.1">
    <property type="nucleotide sequence ID" value="XM_031120629.1"/>
</dbReference>
<proteinExistence type="predicted"/>
<evidence type="ECO:0000313" key="1">
    <source>
        <dbReference type="Proteomes" id="UP000515153"/>
    </source>
</evidence>
<dbReference type="AlphaFoldDB" id="A0A6P8BGH2"/>
<organism evidence="1 2">
    <name type="scientific">Pyricularia grisea</name>
    <name type="common">Crabgrass-specific blast fungus</name>
    <name type="synonym">Magnaporthe grisea</name>
    <dbReference type="NCBI Taxonomy" id="148305"/>
    <lineage>
        <taxon>Eukaryota</taxon>
        <taxon>Fungi</taxon>
        <taxon>Dikarya</taxon>
        <taxon>Ascomycota</taxon>
        <taxon>Pezizomycotina</taxon>
        <taxon>Sordariomycetes</taxon>
        <taxon>Sordariomycetidae</taxon>
        <taxon>Magnaporthales</taxon>
        <taxon>Pyriculariaceae</taxon>
        <taxon>Pyricularia</taxon>
    </lineage>
</organism>
<name>A0A6P8BGH2_PYRGI</name>
<sequence>MLYFYSNRAANEVEVTGLRQDDILLEDLQYLRSKGVLQKHMRWIYHVDTSRIGSVFEDITPGAGVWKMTAAKISYKPNIIGRDFCREGHCTHLRHLRANVESTRQFTKGPGVAATGRNGLYAQSSRASQGMLS</sequence>
<protein>
    <submittedName>
        <fullName evidence="2">Uncharacterized protein</fullName>
    </submittedName>
</protein>
<reference evidence="2" key="1">
    <citation type="journal article" date="2019" name="Mol. Biol. Evol.">
        <title>Blast fungal genomes show frequent chromosomal changes, gene gains and losses, and effector gene turnover.</title>
        <authorList>
            <person name="Gomez Luciano L.B."/>
            <person name="Jason Tsai I."/>
            <person name="Chuma I."/>
            <person name="Tosa Y."/>
            <person name="Chen Y.H."/>
            <person name="Li J.Y."/>
            <person name="Li M.Y."/>
            <person name="Jade Lu M.Y."/>
            <person name="Nakayashiki H."/>
            <person name="Li W.H."/>
        </authorList>
    </citation>
    <scope>NUCLEOTIDE SEQUENCE</scope>
    <source>
        <strain evidence="2">NI907</strain>
    </source>
</reference>
<dbReference type="GeneID" id="41955543"/>
<dbReference type="Proteomes" id="UP000515153">
    <property type="component" value="Unplaced"/>
</dbReference>
<evidence type="ECO:0000313" key="2">
    <source>
        <dbReference type="RefSeq" id="XP_030986388.1"/>
    </source>
</evidence>
<keyword evidence="1" id="KW-1185">Reference proteome</keyword>
<reference evidence="2" key="3">
    <citation type="submission" date="2025-08" db="UniProtKB">
        <authorList>
            <consortium name="RefSeq"/>
        </authorList>
    </citation>
    <scope>IDENTIFICATION</scope>
    <source>
        <strain evidence="2">NI907</strain>
    </source>
</reference>
<reference evidence="2" key="2">
    <citation type="submission" date="2019-10" db="EMBL/GenBank/DDBJ databases">
        <authorList>
            <consortium name="NCBI Genome Project"/>
        </authorList>
    </citation>
    <scope>NUCLEOTIDE SEQUENCE</scope>
    <source>
        <strain evidence="2">NI907</strain>
    </source>
</reference>
<dbReference type="KEGG" id="pgri:PgNI_00551"/>